<keyword evidence="1" id="KW-0285">Flavoprotein</keyword>
<reference evidence="5 6" key="1">
    <citation type="submission" date="2023-10" db="EMBL/GenBank/DDBJ databases">
        <title>Development of a sustainable strategy for remediation of hydrocarbon-contaminated territories based on the waste exchange concept.</title>
        <authorList>
            <person name="Krivoruchko A."/>
        </authorList>
    </citation>
    <scope>NUCLEOTIDE SEQUENCE [LARGE SCALE GENOMIC DNA]</scope>
    <source>
        <strain evidence="5 6">IEGM 1203</strain>
    </source>
</reference>
<dbReference type="Gene3D" id="3.20.20.30">
    <property type="entry name" value="Luciferase-like domain"/>
    <property type="match status" value="1"/>
</dbReference>
<dbReference type="PANTHER" id="PTHR30011">
    <property type="entry name" value="ALKANESULFONATE MONOOXYGENASE-RELATED"/>
    <property type="match status" value="1"/>
</dbReference>
<dbReference type="SUPFAM" id="SSF51679">
    <property type="entry name" value="Bacterial luciferase-like"/>
    <property type="match status" value="1"/>
</dbReference>
<keyword evidence="3" id="KW-0560">Oxidoreductase</keyword>
<dbReference type="PANTHER" id="PTHR30011:SF16">
    <property type="entry name" value="C2H2 FINGER DOMAIN TRANSCRIPTION FACTOR (EUROFUNG)-RELATED"/>
    <property type="match status" value="1"/>
</dbReference>
<comment type="caution">
    <text evidence="5">The sequence shown here is derived from an EMBL/GenBank/DDBJ whole genome shotgun (WGS) entry which is preliminary data.</text>
</comment>
<evidence type="ECO:0000313" key="6">
    <source>
        <dbReference type="Proteomes" id="UP001185927"/>
    </source>
</evidence>
<name>A0ABU4BM88_RHOGO</name>
<evidence type="ECO:0000256" key="1">
    <source>
        <dbReference type="ARBA" id="ARBA00022630"/>
    </source>
</evidence>
<evidence type="ECO:0000313" key="5">
    <source>
        <dbReference type="EMBL" id="MDV6265341.1"/>
    </source>
</evidence>
<dbReference type="RefSeq" id="WP_317540460.1">
    <property type="nucleotide sequence ID" value="NZ_JAWLKB010000001.1"/>
</dbReference>
<dbReference type="InterPro" id="IPR051260">
    <property type="entry name" value="Diverse_substr_monoxygenases"/>
</dbReference>
<keyword evidence="2" id="KW-0288">FMN</keyword>
<dbReference type="Proteomes" id="UP001185927">
    <property type="component" value="Unassembled WGS sequence"/>
</dbReference>
<sequence length="403" mass="43221">MNAPQSHRLPIIGIALEPAGWHPAAWRLQGHTPTELFTAPYWLALLRDIDASVVDFVTFEESIGLQSSDFRAMDGKEDQVRGRLSPVALTALAVFGTQQLGVIAARSLTHSEPYGIATEIASLNVLSGGRVGLRAQITSRSIDTHHFVRPQPVPDLKESDIYFPEKIGTRLAPVFSKATESIEILRALWSTWTEDALLDGTDGRFVDVNKISAQPITTATYDIAGPLGVPVTTAMQPVVLALAHHAHVPYKLATAAADVILVTPTPSTNGVSIGDVLNAVESECTAVQRDLIARPLTTLVDLVVFLGATRHEAVTMKRALDELSGAPYSSDTEIFVGSVGELVRRIEELVAAGADGVRLRPAVNGSDIPLVLQQLGLVFGSNRLTGTLRERLHLGSLETSSTT</sequence>
<dbReference type="EMBL" id="JAWLKB010000001">
    <property type="protein sequence ID" value="MDV6265341.1"/>
    <property type="molecule type" value="Genomic_DNA"/>
</dbReference>
<evidence type="ECO:0000256" key="3">
    <source>
        <dbReference type="ARBA" id="ARBA00023002"/>
    </source>
</evidence>
<evidence type="ECO:0000256" key="2">
    <source>
        <dbReference type="ARBA" id="ARBA00022643"/>
    </source>
</evidence>
<proteinExistence type="predicted"/>
<organism evidence="5 6">
    <name type="scientific">Rhodococcus globerulus</name>
    <dbReference type="NCBI Taxonomy" id="33008"/>
    <lineage>
        <taxon>Bacteria</taxon>
        <taxon>Bacillati</taxon>
        <taxon>Actinomycetota</taxon>
        <taxon>Actinomycetes</taxon>
        <taxon>Mycobacteriales</taxon>
        <taxon>Nocardiaceae</taxon>
        <taxon>Rhodococcus</taxon>
    </lineage>
</organism>
<keyword evidence="6" id="KW-1185">Reference proteome</keyword>
<keyword evidence="4" id="KW-0503">Monooxygenase</keyword>
<gene>
    <name evidence="5" type="ORF">R3Q16_01895</name>
</gene>
<accession>A0ABU4BM88</accession>
<dbReference type="InterPro" id="IPR036661">
    <property type="entry name" value="Luciferase-like_sf"/>
</dbReference>
<evidence type="ECO:0000256" key="4">
    <source>
        <dbReference type="ARBA" id="ARBA00023033"/>
    </source>
</evidence>
<protein>
    <submittedName>
        <fullName evidence="5">Uncharacterized protein</fullName>
    </submittedName>
</protein>